<keyword evidence="2" id="KW-0812">Transmembrane</keyword>
<keyword evidence="6" id="KW-0325">Glycoprotein</keyword>
<gene>
    <name evidence="10" type="ORF">HGRIS_007028</name>
</gene>
<proteinExistence type="predicted"/>
<sequence>MRLSTFSTATFGFAALLVAEARSIERRTTVPALHAPWTAQGCHTDSLGSRTLIGKFGSDPKMTIPTCLKICDDAGYSFAGLEFSTECHCGYSIEKTGKKADDAKCHSPCGGNADQPCGGSGHILIFGNGRAPPTNPGTVDGWKSHGCHTDAVHQRALPLRLPLNGTAVTIPACAAACGSFGFKFAGLEYTDECWCGNAVGNGHKPAPEAECNMACQGNKDQRCGGPDRISIYETTPPPPPPPVPSDKPKPYAKKPYKPKKKAYAYKHD</sequence>
<evidence type="ECO:0000256" key="3">
    <source>
        <dbReference type="ARBA" id="ARBA00022729"/>
    </source>
</evidence>
<organism evidence="10 11">
    <name type="scientific">Hohenbuehelia grisea</name>
    <dbReference type="NCBI Taxonomy" id="104357"/>
    <lineage>
        <taxon>Eukaryota</taxon>
        <taxon>Fungi</taxon>
        <taxon>Dikarya</taxon>
        <taxon>Basidiomycota</taxon>
        <taxon>Agaricomycotina</taxon>
        <taxon>Agaricomycetes</taxon>
        <taxon>Agaricomycetidae</taxon>
        <taxon>Agaricales</taxon>
        <taxon>Pleurotineae</taxon>
        <taxon>Pleurotaceae</taxon>
        <taxon>Hohenbuehelia</taxon>
    </lineage>
</organism>
<evidence type="ECO:0000313" key="11">
    <source>
        <dbReference type="Proteomes" id="UP001556367"/>
    </source>
</evidence>
<dbReference type="SMART" id="SM00321">
    <property type="entry name" value="WSC"/>
    <property type="match status" value="2"/>
</dbReference>
<feature type="chain" id="PRO_5047522925" description="WSC domain-containing protein" evidence="8">
    <location>
        <begin position="22"/>
        <end position="268"/>
    </location>
</feature>
<dbReference type="PANTHER" id="PTHR24269">
    <property type="entry name" value="KREMEN PROTEIN"/>
    <property type="match status" value="1"/>
</dbReference>
<evidence type="ECO:0000256" key="1">
    <source>
        <dbReference type="ARBA" id="ARBA00004167"/>
    </source>
</evidence>
<dbReference type="InterPro" id="IPR002889">
    <property type="entry name" value="WSC_carb-bd"/>
</dbReference>
<comment type="caution">
    <text evidence="10">The sequence shown here is derived from an EMBL/GenBank/DDBJ whole genome shotgun (WGS) entry which is preliminary data.</text>
</comment>
<dbReference type="Proteomes" id="UP001556367">
    <property type="component" value="Unassembled WGS sequence"/>
</dbReference>
<feature type="domain" description="WSC" evidence="9">
    <location>
        <begin position="141"/>
        <end position="235"/>
    </location>
</feature>
<evidence type="ECO:0000256" key="2">
    <source>
        <dbReference type="ARBA" id="ARBA00022692"/>
    </source>
</evidence>
<feature type="region of interest" description="Disordered" evidence="7">
    <location>
        <begin position="226"/>
        <end position="268"/>
    </location>
</feature>
<accession>A0ABR3JAU1</accession>
<feature type="domain" description="WSC" evidence="9">
    <location>
        <begin position="36"/>
        <end position="129"/>
    </location>
</feature>
<dbReference type="PANTHER" id="PTHR24269:SF16">
    <property type="entry name" value="PROTEIN SLG1"/>
    <property type="match status" value="1"/>
</dbReference>
<evidence type="ECO:0000256" key="6">
    <source>
        <dbReference type="ARBA" id="ARBA00023180"/>
    </source>
</evidence>
<keyword evidence="11" id="KW-1185">Reference proteome</keyword>
<dbReference type="InterPro" id="IPR051836">
    <property type="entry name" value="Kremen_rcpt"/>
</dbReference>
<evidence type="ECO:0000256" key="5">
    <source>
        <dbReference type="ARBA" id="ARBA00023136"/>
    </source>
</evidence>
<name>A0ABR3JAU1_9AGAR</name>
<protein>
    <recommendedName>
        <fullName evidence="9">WSC domain-containing protein</fullName>
    </recommendedName>
</protein>
<evidence type="ECO:0000256" key="8">
    <source>
        <dbReference type="SAM" id="SignalP"/>
    </source>
</evidence>
<dbReference type="PROSITE" id="PS51212">
    <property type="entry name" value="WSC"/>
    <property type="match status" value="2"/>
</dbReference>
<evidence type="ECO:0000313" key="10">
    <source>
        <dbReference type="EMBL" id="KAL0952803.1"/>
    </source>
</evidence>
<keyword evidence="4" id="KW-1133">Transmembrane helix</keyword>
<evidence type="ECO:0000256" key="4">
    <source>
        <dbReference type="ARBA" id="ARBA00022989"/>
    </source>
</evidence>
<dbReference type="Pfam" id="PF01822">
    <property type="entry name" value="WSC"/>
    <property type="match status" value="2"/>
</dbReference>
<reference evidence="11" key="1">
    <citation type="submission" date="2024-06" db="EMBL/GenBank/DDBJ databases">
        <title>Multi-omics analyses provide insights into the biosynthesis of the anticancer antibiotic pleurotin in Hohenbuehelia grisea.</title>
        <authorList>
            <person name="Weaver J.A."/>
            <person name="Alberti F."/>
        </authorList>
    </citation>
    <scope>NUCLEOTIDE SEQUENCE [LARGE SCALE GENOMIC DNA]</scope>
    <source>
        <strain evidence="11">T-177</strain>
    </source>
</reference>
<keyword evidence="3 8" id="KW-0732">Signal</keyword>
<feature type="compositionally biased region" description="Pro residues" evidence="7">
    <location>
        <begin position="235"/>
        <end position="245"/>
    </location>
</feature>
<dbReference type="EMBL" id="JASNQZ010000010">
    <property type="protein sequence ID" value="KAL0952803.1"/>
    <property type="molecule type" value="Genomic_DNA"/>
</dbReference>
<evidence type="ECO:0000256" key="7">
    <source>
        <dbReference type="SAM" id="MobiDB-lite"/>
    </source>
</evidence>
<keyword evidence="5" id="KW-0472">Membrane</keyword>
<evidence type="ECO:0000259" key="9">
    <source>
        <dbReference type="PROSITE" id="PS51212"/>
    </source>
</evidence>
<comment type="subcellular location">
    <subcellularLocation>
        <location evidence="1">Membrane</location>
        <topology evidence="1">Single-pass membrane protein</topology>
    </subcellularLocation>
</comment>
<feature type="compositionally biased region" description="Basic residues" evidence="7">
    <location>
        <begin position="250"/>
        <end position="268"/>
    </location>
</feature>
<feature type="signal peptide" evidence="8">
    <location>
        <begin position="1"/>
        <end position="21"/>
    </location>
</feature>